<name>A0A9W7SNY1_9PEZI</name>
<gene>
    <name evidence="2" type="ORF">Tdes44962_MAKER03872</name>
</gene>
<protein>
    <submittedName>
        <fullName evidence="2">Uncharacterized protein</fullName>
    </submittedName>
</protein>
<feature type="region of interest" description="Disordered" evidence="1">
    <location>
        <begin position="303"/>
        <end position="359"/>
    </location>
</feature>
<feature type="compositionally biased region" description="Basic and acidic residues" evidence="1">
    <location>
        <begin position="236"/>
        <end position="255"/>
    </location>
</feature>
<feature type="region of interest" description="Disordered" evidence="1">
    <location>
        <begin position="168"/>
        <end position="280"/>
    </location>
</feature>
<reference evidence="2 3" key="2">
    <citation type="journal article" date="2021" name="Curr. Genet.">
        <title>Genetic response to nitrogen starvation in the aggressive Eucalyptus foliar pathogen Teratosphaeria destructans.</title>
        <authorList>
            <person name="Havenga M."/>
            <person name="Wingfield B.D."/>
            <person name="Wingfield M.J."/>
            <person name="Dreyer L.L."/>
            <person name="Roets F."/>
            <person name="Aylward J."/>
        </authorList>
    </citation>
    <scope>NUCLEOTIDE SEQUENCE [LARGE SCALE GENOMIC DNA]</scope>
    <source>
        <strain evidence="2">CMW44962</strain>
    </source>
</reference>
<dbReference type="Proteomes" id="UP001138500">
    <property type="component" value="Unassembled WGS sequence"/>
</dbReference>
<evidence type="ECO:0000256" key="1">
    <source>
        <dbReference type="SAM" id="MobiDB-lite"/>
    </source>
</evidence>
<reference evidence="2 3" key="1">
    <citation type="journal article" date="2018" name="IMA Fungus">
        <title>IMA Genome-F 10: Nine draft genome sequences of Claviceps purpurea s.lat., including C. arundinis, C. humidiphila, and C. cf. spartinae, pseudomolecules for the pitch canker pathogen Fusarium circinatum, draft genome of Davidsoniella eucalypti, Grosmannia galeiformis, Quambalaria eucalypti, and Teratosphaeria destructans.</title>
        <authorList>
            <person name="Wingfield B.D."/>
            <person name="Liu M."/>
            <person name="Nguyen H.D."/>
            <person name="Lane F.A."/>
            <person name="Morgan S.W."/>
            <person name="De Vos L."/>
            <person name="Wilken P.M."/>
            <person name="Duong T.A."/>
            <person name="Aylward J."/>
            <person name="Coetzee M.P."/>
            <person name="Dadej K."/>
            <person name="De Beer Z.W."/>
            <person name="Findlay W."/>
            <person name="Havenga M."/>
            <person name="Kolarik M."/>
            <person name="Menzies J.G."/>
            <person name="Naidoo K."/>
            <person name="Pochopski O."/>
            <person name="Shoukouhi P."/>
            <person name="Santana Q.C."/>
            <person name="Seifert K.A."/>
            <person name="Soal N."/>
            <person name="Steenkamp E.T."/>
            <person name="Tatham C.T."/>
            <person name="van der Nest M.A."/>
            <person name="Wingfield M.J."/>
        </authorList>
    </citation>
    <scope>NUCLEOTIDE SEQUENCE [LARGE SCALE GENOMIC DNA]</scope>
    <source>
        <strain evidence="2">CMW44962</strain>
    </source>
</reference>
<dbReference type="Gene3D" id="2.80.10.50">
    <property type="match status" value="1"/>
</dbReference>
<feature type="compositionally biased region" description="Basic and acidic residues" evidence="1">
    <location>
        <begin position="168"/>
        <end position="205"/>
    </location>
</feature>
<proteinExistence type="predicted"/>
<dbReference type="AlphaFoldDB" id="A0A9W7SNY1"/>
<comment type="caution">
    <text evidence="2">The sequence shown here is derived from an EMBL/GenBank/DDBJ whole genome shotgun (WGS) entry which is preliminary data.</text>
</comment>
<accession>A0A9W7SNY1</accession>
<feature type="compositionally biased region" description="Basic and acidic residues" evidence="1">
    <location>
        <begin position="218"/>
        <end position="229"/>
    </location>
</feature>
<evidence type="ECO:0000313" key="2">
    <source>
        <dbReference type="EMBL" id="KAH9825948.1"/>
    </source>
</evidence>
<dbReference type="OrthoDB" id="3638266at2759"/>
<organism evidence="2 3">
    <name type="scientific">Teratosphaeria destructans</name>
    <dbReference type="NCBI Taxonomy" id="418781"/>
    <lineage>
        <taxon>Eukaryota</taxon>
        <taxon>Fungi</taxon>
        <taxon>Dikarya</taxon>
        <taxon>Ascomycota</taxon>
        <taxon>Pezizomycotina</taxon>
        <taxon>Dothideomycetes</taxon>
        <taxon>Dothideomycetidae</taxon>
        <taxon>Mycosphaerellales</taxon>
        <taxon>Teratosphaeriaceae</taxon>
        <taxon>Teratosphaeria</taxon>
    </lineage>
</organism>
<evidence type="ECO:0000313" key="3">
    <source>
        <dbReference type="Proteomes" id="UP001138500"/>
    </source>
</evidence>
<sequence length="391" mass="43321">MAQNITVYLIAANGGIVCQDIGGQVKGYTSNKSSKQQQWSVEYGHNQTQVAFRNAATGSYLRTNSGTKGASSAIKTGAKQWWTLHEGSAPGKELSCPILLCNDFPNMYLCNSYGNHTDNNVIWCWTKDLGYTHTMLWYIRDGKAIGVTPSAASGHDRRALEAREKALAEKEKQLETDRASLETQREQVDARAQELDAREKRRPDDEPQAQAPTQQKPEALEQRDRDLAAREAAITSRERRFEAEAESRAPRSRGEAEDDADGAPQTRTSPLDAADHEDLNSQFAILQSKVRSLELELEVARARGGGPKARLPRSIPTRDPRTSTVTQLKSLDAGRLESEAQRGLETRAPPTLVPARRDPMGSEVFARWREAREGAEGWPLRKMTRGRGVAA</sequence>
<dbReference type="EMBL" id="RIBY02002056">
    <property type="protein sequence ID" value="KAH9825948.1"/>
    <property type="molecule type" value="Genomic_DNA"/>
</dbReference>
<feature type="compositionally biased region" description="Basic and acidic residues" evidence="1">
    <location>
        <begin position="332"/>
        <end position="345"/>
    </location>
</feature>
<keyword evidence="3" id="KW-1185">Reference proteome</keyword>